<evidence type="ECO:0000256" key="11">
    <source>
        <dbReference type="ARBA" id="ARBA00023098"/>
    </source>
</evidence>
<dbReference type="EMBL" id="CP002831">
    <property type="protein sequence ID" value="AFC25498.1"/>
    <property type="molecule type" value="Genomic_DNA"/>
</dbReference>
<accession>H6LA30</accession>
<sequence length="296" mass="32514">MTKAYPAKLLLFGEYSIMQAAPALALPFWAYSANWSWSAAKERLASQQGLQLLLDSMAPNCCLDLQRLGQDLRAGIWLQSDIPHGYGLGSSGSLVAAVYERYARAEKAKGEELILTLAQIETAFHGQSSGIDPLVSYLRKGLFWEAGQSKILEQEISLGEADRAQLFLLDTKIARQTAPLVQHYLQACAQADFPLAEQKELAQAHRLAISAYLSQEDEALAAAFREISALQHRFFQRMIPAEFKEVWQKGLAGGSYLLKLCGAGGGGFLLGYSQDWASTQRELSAFELLPLALGQI</sequence>
<evidence type="ECO:0000256" key="8">
    <source>
        <dbReference type="ARBA" id="ARBA00022777"/>
    </source>
</evidence>
<evidence type="ECO:0000313" key="14">
    <source>
        <dbReference type="EMBL" id="AFC25498.1"/>
    </source>
</evidence>
<dbReference type="InterPro" id="IPR020568">
    <property type="entry name" value="Ribosomal_Su5_D2-typ_SF"/>
</dbReference>
<evidence type="ECO:0000256" key="10">
    <source>
        <dbReference type="ARBA" id="ARBA00022842"/>
    </source>
</evidence>
<evidence type="ECO:0000256" key="4">
    <source>
        <dbReference type="ARBA" id="ARBA00022490"/>
    </source>
</evidence>
<gene>
    <name evidence="14" type="primary">mvaK1</name>
    <name evidence="14" type="ordered locus">SGRA_2770</name>
</gene>
<dbReference type="PANTHER" id="PTHR43290">
    <property type="entry name" value="MEVALONATE KINASE"/>
    <property type="match status" value="1"/>
</dbReference>
<keyword evidence="9" id="KW-0067">ATP-binding</keyword>
<dbReference type="eggNOG" id="COG1577">
    <property type="taxonomic scope" value="Bacteria"/>
</dbReference>
<dbReference type="STRING" id="984262.SGRA_2770"/>
<dbReference type="Gene3D" id="3.30.230.10">
    <property type="match status" value="1"/>
</dbReference>
<comment type="pathway">
    <text evidence="12">Isoprenoid biosynthesis; isopentenyl diphosphate biosynthesis via mevalonate pathway; isopentenyl diphosphate from (R)-mevalonate: step 1/3.</text>
</comment>
<dbReference type="OrthoDB" id="977547at2"/>
<dbReference type="KEGG" id="sgn:SGRA_2770"/>
<dbReference type="GO" id="GO:0005829">
    <property type="term" value="C:cytosol"/>
    <property type="evidence" value="ECO:0007669"/>
    <property type="project" value="TreeGrafter"/>
</dbReference>
<dbReference type="SUPFAM" id="SSF54211">
    <property type="entry name" value="Ribosomal protein S5 domain 2-like"/>
    <property type="match status" value="1"/>
</dbReference>
<dbReference type="SUPFAM" id="SSF55060">
    <property type="entry name" value="GHMP Kinase, C-terminal domain"/>
    <property type="match status" value="1"/>
</dbReference>
<dbReference type="EC" id="2.7.1.36" evidence="3"/>
<evidence type="ECO:0000256" key="9">
    <source>
        <dbReference type="ARBA" id="ARBA00022840"/>
    </source>
</evidence>
<dbReference type="GO" id="GO:0019287">
    <property type="term" value="P:isopentenyl diphosphate biosynthetic process, mevalonate pathway"/>
    <property type="evidence" value="ECO:0007669"/>
    <property type="project" value="TreeGrafter"/>
</dbReference>
<dbReference type="GO" id="GO:0004496">
    <property type="term" value="F:mevalonate kinase activity"/>
    <property type="evidence" value="ECO:0007669"/>
    <property type="project" value="UniProtKB-EC"/>
</dbReference>
<dbReference type="GO" id="GO:0005524">
    <property type="term" value="F:ATP binding"/>
    <property type="evidence" value="ECO:0007669"/>
    <property type="project" value="UniProtKB-KW"/>
</dbReference>
<name>H6LA30_SAPGL</name>
<evidence type="ECO:0000256" key="5">
    <source>
        <dbReference type="ARBA" id="ARBA00022516"/>
    </source>
</evidence>
<keyword evidence="6 14" id="KW-0808">Transferase</keyword>
<keyword evidence="8 14" id="KW-0418">Kinase</keyword>
<feature type="domain" description="GHMP kinase N-terminal" evidence="13">
    <location>
        <begin position="68"/>
        <end position="137"/>
    </location>
</feature>
<evidence type="ECO:0000256" key="12">
    <source>
        <dbReference type="ARBA" id="ARBA00029438"/>
    </source>
</evidence>
<keyword evidence="15" id="KW-1185">Reference proteome</keyword>
<evidence type="ECO:0000256" key="3">
    <source>
        <dbReference type="ARBA" id="ARBA00012103"/>
    </source>
</evidence>
<reference evidence="14 15" key="1">
    <citation type="journal article" date="2012" name="Stand. Genomic Sci.">
        <title>Complete genome sequencing and analysis of Saprospira grandis str. Lewin, a predatory marine bacterium.</title>
        <authorList>
            <person name="Saw J.H."/>
            <person name="Yuryev A."/>
            <person name="Kanbe M."/>
            <person name="Hou S."/>
            <person name="Young A.G."/>
            <person name="Aizawa S."/>
            <person name="Alam M."/>
        </authorList>
    </citation>
    <scope>NUCLEOTIDE SEQUENCE [LARGE SCALE GENOMIC DNA]</scope>
    <source>
        <strain evidence="14 15">Lewin</strain>
    </source>
</reference>
<organism evidence="14 15">
    <name type="scientific">Saprospira grandis (strain Lewin)</name>
    <dbReference type="NCBI Taxonomy" id="984262"/>
    <lineage>
        <taxon>Bacteria</taxon>
        <taxon>Pseudomonadati</taxon>
        <taxon>Bacteroidota</taxon>
        <taxon>Saprospiria</taxon>
        <taxon>Saprospirales</taxon>
        <taxon>Saprospiraceae</taxon>
        <taxon>Saprospira</taxon>
    </lineage>
</organism>
<dbReference type="PANTHER" id="PTHR43290:SF2">
    <property type="entry name" value="MEVALONATE KINASE"/>
    <property type="match status" value="1"/>
</dbReference>
<dbReference type="InterPro" id="IPR036554">
    <property type="entry name" value="GHMP_kinase_C_sf"/>
</dbReference>
<evidence type="ECO:0000259" key="13">
    <source>
        <dbReference type="Pfam" id="PF00288"/>
    </source>
</evidence>
<comment type="subcellular location">
    <subcellularLocation>
        <location evidence="1">Cytoplasm</location>
    </subcellularLocation>
</comment>
<dbReference type="Proteomes" id="UP000007519">
    <property type="component" value="Chromosome"/>
</dbReference>
<dbReference type="InterPro" id="IPR006204">
    <property type="entry name" value="GHMP_kinase_N_dom"/>
</dbReference>
<dbReference type="HOGENOM" id="CLU_902781_0_0_10"/>
<dbReference type="Pfam" id="PF00288">
    <property type="entry name" value="GHMP_kinases_N"/>
    <property type="match status" value="1"/>
</dbReference>
<dbReference type="PRINTS" id="PR00960">
    <property type="entry name" value="LMBPPROTEIN"/>
</dbReference>
<dbReference type="InterPro" id="IPR001174">
    <property type="entry name" value="HddA/FKP"/>
</dbReference>
<proteinExistence type="inferred from homology"/>
<comment type="similarity">
    <text evidence="2">Belongs to the GHMP kinase family. Mevalonate kinase subfamily.</text>
</comment>
<keyword evidence="11" id="KW-0443">Lipid metabolism</keyword>
<dbReference type="Gene3D" id="3.30.70.890">
    <property type="entry name" value="GHMP kinase, C-terminal domain"/>
    <property type="match status" value="1"/>
</dbReference>
<evidence type="ECO:0000256" key="7">
    <source>
        <dbReference type="ARBA" id="ARBA00022741"/>
    </source>
</evidence>
<keyword evidence="4" id="KW-0963">Cytoplasm</keyword>
<protein>
    <recommendedName>
        <fullName evidence="3">mevalonate kinase</fullName>
        <ecNumber evidence="3">2.7.1.36</ecNumber>
    </recommendedName>
</protein>
<evidence type="ECO:0000256" key="6">
    <source>
        <dbReference type="ARBA" id="ARBA00022679"/>
    </source>
</evidence>
<dbReference type="RefSeq" id="WP_015693106.1">
    <property type="nucleotide sequence ID" value="NC_016940.1"/>
</dbReference>
<keyword evidence="10" id="KW-0460">Magnesium</keyword>
<dbReference type="InterPro" id="IPR014721">
    <property type="entry name" value="Ribsml_uS5_D2-typ_fold_subgr"/>
</dbReference>
<evidence type="ECO:0000256" key="1">
    <source>
        <dbReference type="ARBA" id="ARBA00004496"/>
    </source>
</evidence>
<keyword evidence="5" id="KW-0444">Lipid biosynthesis</keyword>
<dbReference type="InterPro" id="IPR006203">
    <property type="entry name" value="GHMP_knse_ATP-bd_CS"/>
</dbReference>
<evidence type="ECO:0000256" key="2">
    <source>
        <dbReference type="ARBA" id="ARBA00006495"/>
    </source>
</evidence>
<dbReference type="AlphaFoldDB" id="H6LA30"/>
<keyword evidence="7" id="KW-0547">Nucleotide-binding</keyword>
<dbReference type="PROSITE" id="PS00627">
    <property type="entry name" value="GHMP_KINASES_ATP"/>
    <property type="match status" value="1"/>
</dbReference>
<evidence type="ECO:0000313" key="15">
    <source>
        <dbReference type="Proteomes" id="UP000007519"/>
    </source>
</evidence>
<dbReference type="InterPro" id="IPR006205">
    <property type="entry name" value="Mev_gal_kin"/>
</dbReference>